<dbReference type="InterPro" id="IPR014314">
    <property type="entry name" value="Succ_DH_cytb556"/>
</dbReference>
<evidence type="ECO:0000256" key="8">
    <source>
        <dbReference type="SAM" id="Phobius"/>
    </source>
</evidence>
<dbReference type="PANTHER" id="PTHR10978">
    <property type="entry name" value="SUCCINATE DEHYDROGENASE CYTOCHROME B560 SUBUNIT"/>
    <property type="match status" value="1"/>
</dbReference>
<dbReference type="InterPro" id="IPR034804">
    <property type="entry name" value="SQR/QFR_C/D"/>
</dbReference>
<dbReference type="Gene3D" id="1.20.1300.10">
    <property type="entry name" value="Fumarate reductase/succinate dehydrogenase, transmembrane subunit"/>
    <property type="match status" value="1"/>
</dbReference>
<dbReference type="CDD" id="cd03499">
    <property type="entry name" value="SQR_TypeC_SdhC"/>
    <property type="match status" value="1"/>
</dbReference>
<dbReference type="GO" id="GO:0006099">
    <property type="term" value="P:tricarboxylic acid cycle"/>
    <property type="evidence" value="ECO:0007669"/>
    <property type="project" value="InterPro"/>
</dbReference>
<dbReference type="InterPro" id="IPR018495">
    <property type="entry name" value="Succ_DH_cyt_bsu_CS"/>
</dbReference>
<feature type="transmembrane region" description="Helical" evidence="8">
    <location>
        <begin position="151"/>
        <end position="171"/>
    </location>
</feature>
<dbReference type="GO" id="GO:0046872">
    <property type="term" value="F:metal ion binding"/>
    <property type="evidence" value="ECO:0007669"/>
    <property type="project" value="UniProtKB-KW"/>
</dbReference>
<name>A0A8H6XP44_9AGAR</name>
<protein>
    <submittedName>
        <fullName evidence="9">SDHC, cytochrome b subunit of succinate dehydrogenase</fullName>
    </submittedName>
</protein>
<proteinExistence type="predicted"/>
<feature type="transmembrane region" description="Helical" evidence="8">
    <location>
        <begin position="75"/>
        <end position="95"/>
    </location>
</feature>
<sequence>MSTSRQIVGLGPALQKSIFRKPVSGNLLSTVFLKRRFLPLPLRIFSTATPPSSNESHLTIYKPQVTSVLSSGNRFVWGPLSGVLLYGFSLAYLFAPGTFDSAHVVEFIAGLPDYVKYGAKAILATPFAFHSLNGVRHLSWDIGKFLTVKEVYQTGYTVLAGTAVSTVILMLL</sequence>
<dbReference type="Proteomes" id="UP000620124">
    <property type="component" value="Unassembled WGS sequence"/>
</dbReference>
<dbReference type="GO" id="GO:0005739">
    <property type="term" value="C:mitochondrion"/>
    <property type="evidence" value="ECO:0007669"/>
    <property type="project" value="GOC"/>
</dbReference>
<evidence type="ECO:0000256" key="7">
    <source>
        <dbReference type="ARBA" id="ARBA00023136"/>
    </source>
</evidence>
<comment type="subcellular location">
    <subcellularLocation>
        <location evidence="1">Membrane</location>
        <topology evidence="1">Multi-pass membrane protein</topology>
    </subcellularLocation>
</comment>
<dbReference type="Pfam" id="PF01127">
    <property type="entry name" value="Sdh_cyt"/>
    <property type="match status" value="1"/>
</dbReference>
<keyword evidence="6" id="KW-0408">Iron</keyword>
<keyword evidence="2" id="KW-0349">Heme</keyword>
<dbReference type="SUPFAM" id="SSF81343">
    <property type="entry name" value="Fumarate reductase respiratory complex transmembrane subunits"/>
    <property type="match status" value="1"/>
</dbReference>
<dbReference type="GO" id="GO:0009055">
    <property type="term" value="F:electron transfer activity"/>
    <property type="evidence" value="ECO:0007669"/>
    <property type="project" value="InterPro"/>
</dbReference>
<evidence type="ECO:0000256" key="1">
    <source>
        <dbReference type="ARBA" id="ARBA00004141"/>
    </source>
</evidence>
<evidence type="ECO:0000313" key="9">
    <source>
        <dbReference type="EMBL" id="KAF7345348.1"/>
    </source>
</evidence>
<dbReference type="PROSITE" id="PS01001">
    <property type="entry name" value="SDH_CYT_2"/>
    <property type="match status" value="1"/>
</dbReference>
<keyword evidence="10" id="KW-1185">Reference proteome</keyword>
<comment type="caution">
    <text evidence="9">The sequence shown here is derived from an EMBL/GenBank/DDBJ whole genome shotgun (WGS) entry which is preliminary data.</text>
</comment>
<gene>
    <name evidence="9" type="ORF">MVEN_01552400</name>
</gene>
<reference evidence="9" key="1">
    <citation type="submission" date="2020-05" db="EMBL/GenBank/DDBJ databases">
        <title>Mycena genomes resolve the evolution of fungal bioluminescence.</title>
        <authorList>
            <person name="Tsai I.J."/>
        </authorList>
    </citation>
    <scope>NUCLEOTIDE SEQUENCE</scope>
    <source>
        <strain evidence="9">CCC161011</strain>
    </source>
</reference>
<keyword evidence="3 8" id="KW-0812">Transmembrane</keyword>
<evidence type="ECO:0000256" key="2">
    <source>
        <dbReference type="ARBA" id="ARBA00022617"/>
    </source>
</evidence>
<evidence type="ECO:0000256" key="3">
    <source>
        <dbReference type="ARBA" id="ARBA00022692"/>
    </source>
</evidence>
<evidence type="ECO:0000313" key="10">
    <source>
        <dbReference type="Proteomes" id="UP000620124"/>
    </source>
</evidence>
<dbReference type="InterPro" id="IPR000701">
    <property type="entry name" value="SuccDH_FuR_B_TM-su"/>
</dbReference>
<dbReference type="PANTHER" id="PTHR10978:SF5">
    <property type="entry name" value="SUCCINATE DEHYDROGENASE CYTOCHROME B560 SUBUNIT, MITOCHONDRIAL"/>
    <property type="match status" value="1"/>
</dbReference>
<keyword evidence="7 8" id="KW-0472">Membrane</keyword>
<keyword evidence="5 8" id="KW-1133">Transmembrane helix</keyword>
<dbReference type="GO" id="GO:0016020">
    <property type="term" value="C:membrane"/>
    <property type="evidence" value="ECO:0007669"/>
    <property type="project" value="UniProtKB-SubCell"/>
</dbReference>
<evidence type="ECO:0000256" key="4">
    <source>
        <dbReference type="ARBA" id="ARBA00022723"/>
    </source>
</evidence>
<dbReference type="AlphaFoldDB" id="A0A8H6XP44"/>
<dbReference type="EMBL" id="JACAZI010000013">
    <property type="protein sequence ID" value="KAF7345348.1"/>
    <property type="molecule type" value="Genomic_DNA"/>
</dbReference>
<keyword evidence="4" id="KW-0479">Metal-binding</keyword>
<dbReference type="GO" id="GO:0006121">
    <property type="term" value="P:mitochondrial electron transport, succinate to ubiquinone"/>
    <property type="evidence" value="ECO:0007669"/>
    <property type="project" value="TreeGrafter"/>
</dbReference>
<evidence type="ECO:0000256" key="5">
    <source>
        <dbReference type="ARBA" id="ARBA00022989"/>
    </source>
</evidence>
<dbReference type="OrthoDB" id="588261at2759"/>
<organism evidence="9 10">
    <name type="scientific">Mycena venus</name>
    <dbReference type="NCBI Taxonomy" id="2733690"/>
    <lineage>
        <taxon>Eukaryota</taxon>
        <taxon>Fungi</taxon>
        <taxon>Dikarya</taxon>
        <taxon>Basidiomycota</taxon>
        <taxon>Agaricomycotina</taxon>
        <taxon>Agaricomycetes</taxon>
        <taxon>Agaricomycetidae</taxon>
        <taxon>Agaricales</taxon>
        <taxon>Marasmiineae</taxon>
        <taxon>Mycenaceae</taxon>
        <taxon>Mycena</taxon>
    </lineage>
</organism>
<evidence type="ECO:0000256" key="6">
    <source>
        <dbReference type="ARBA" id="ARBA00023004"/>
    </source>
</evidence>
<accession>A0A8H6XP44</accession>